<dbReference type="EMBL" id="QFAW01000079">
    <property type="protein sequence ID" value="PWE38537.1"/>
    <property type="molecule type" value="Genomic_DNA"/>
</dbReference>
<feature type="chain" id="PRO_5015409190" description="Glycoprotein gp2" evidence="2">
    <location>
        <begin position="19"/>
        <end position="448"/>
    </location>
</feature>
<protein>
    <recommendedName>
        <fullName evidence="5">Glycoprotein gp2</fullName>
    </recommendedName>
</protein>
<name>A0A2U2D019_9PSED</name>
<sequence>MHPLLSKTAIALVVTAQALGVAEAALFAVDPGPYLPANGSFAAWYQDTHGRTLDLCLSKAVSSRVPGAPGAPTYMCNLLPAPGVFDDAQPVVFPTNFPDEAFWFTADATIVDAARGIDLSFGTAIEAAFAAEEPVEGDQISFARVRIRIDVPTAGTYVVTHPYGVDVFDVPVPGRRAINMTRDIGIGVPKTYDGALRGDVGPFLRSANGPYTETNPVTGAAEQFIGDPNIEEAVTGSPFNTNFVRIEGPNGLDLRTTLFAISGKLSTVMRPTPMITQRSTYSRKAGESAPVAQQDIFVMAPPPPATAVVSSSSPLLNMSEADTTGNWYAQSALNPSLPSSVQVTADNSLAIPTSTPTTLSMTLTDLVVIQRAEYSLSSGQLTLVASTSDETSPPVLTATSAGGAAIGALSGEGAVKTLATGISPIPPSRVRVTSSNGGSDTEEVVIVQ</sequence>
<proteinExistence type="predicted"/>
<comment type="caution">
    <text evidence="3">The sequence shown here is derived from an EMBL/GenBank/DDBJ whole genome shotgun (WGS) entry which is preliminary data.</text>
</comment>
<evidence type="ECO:0000313" key="4">
    <source>
        <dbReference type="Proteomes" id="UP000245056"/>
    </source>
</evidence>
<organism evidence="3 4">
    <name type="scientific">Pseudomonas prosekii</name>
    <dbReference type="NCBI Taxonomy" id="1148509"/>
    <lineage>
        <taxon>Bacteria</taxon>
        <taxon>Pseudomonadati</taxon>
        <taxon>Pseudomonadota</taxon>
        <taxon>Gammaproteobacteria</taxon>
        <taxon>Pseudomonadales</taxon>
        <taxon>Pseudomonadaceae</taxon>
        <taxon>Pseudomonas</taxon>
    </lineage>
</organism>
<keyword evidence="2" id="KW-0732">Signal</keyword>
<feature type="signal peptide" evidence="2">
    <location>
        <begin position="1"/>
        <end position="18"/>
    </location>
</feature>
<dbReference type="Proteomes" id="UP000245056">
    <property type="component" value="Unassembled WGS sequence"/>
</dbReference>
<evidence type="ECO:0000256" key="1">
    <source>
        <dbReference type="SAM" id="MobiDB-lite"/>
    </source>
</evidence>
<gene>
    <name evidence="3" type="ORF">C9I49_27820</name>
</gene>
<reference evidence="3 4" key="1">
    <citation type="submission" date="2018-05" db="EMBL/GenBank/DDBJ databases">
        <title>Genome sequences of two Antarctic strains of Pseudomonas prosekii: insights into adaptation to extreme conditions.</title>
        <authorList>
            <person name="Snopkova K."/>
            <person name="Dufkova K."/>
            <person name="Cejkova D."/>
            <person name="Sedlacek I."/>
            <person name="Smajs D."/>
        </authorList>
    </citation>
    <scope>NUCLEOTIDE SEQUENCE [LARGE SCALE GENOMIC DNA]</scope>
    <source>
        <strain evidence="3 4">P2673</strain>
    </source>
</reference>
<evidence type="ECO:0008006" key="5">
    <source>
        <dbReference type="Google" id="ProtNLM"/>
    </source>
</evidence>
<dbReference type="AlphaFoldDB" id="A0A2U2D019"/>
<evidence type="ECO:0000313" key="3">
    <source>
        <dbReference type="EMBL" id="PWE38537.1"/>
    </source>
</evidence>
<accession>A0A2U2D019</accession>
<feature type="region of interest" description="Disordered" evidence="1">
    <location>
        <begin position="429"/>
        <end position="448"/>
    </location>
</feature>
<evidence type="ECO:0000256" key="2">
    <source>
        <dbReference type="SAM" id="SignalP"/>
    </source>
</evidence>
<dbReference type="OrthoDB" id="7006393at2"/>
<dbReference type="RefSeq" id="WP_109522536.1">
    <property type="nucleotide sequence ID" value="NZ_QFAW01000079.1"/>
</dbReference>